<name>A0A835IZY8_9MAGN</name>
<evidence type="ECO:0000313" key="6">
    <source>
        <dbReference type="Proteomes" id="UP000631114"/>
    </source>
</evidence>
<evidence type="ECO:0000256" key="2">
    <source>
        <dbReference type="ARBA" id="ARBA00022679"/>
    </source>
</evidence>
<dbReference type="InterPro" id="IPR035595">
    <property type="entry name" value="UDP_glycos_trans_CS"/>
</dbReference>
<dbReference type="PANTHER" id="PTHR11926:SF1412">
    <property type="entry name" value="UDP-GLYCOSYLTRANSFERASE 83A1-LIKE"/>
    <property type="match status" value="1"/>
</dbReference>
<evidence type="ECO:0000256" key="4">
    <source>
        <dbReference type="RuleBase" id="RU362057"/>
    </source>
</evidence>
<dbReference type="PANTHER" id="PTHR11926">
    <property type="entry name" value="GLUCOSYL/GLUCURONOSYL TRANSFERASES"/>
    <property type="match status" value="1"/>
</dbReference>
<evidence type="ECO:0000313" key="5">
    <source>
        <dbReference type="EMBL" id="KAF9625722.1"/>
    </source>
</evidence>
<proteinExistence type="inferred from homology"/>
<keyword evidence="2 3" id="KW-0808">Transferase</keyword>
<dbReference type="GO" id="GO:0080043">
    <property type="term" value="F:quercetin 3-O-glucosyltransferase activity"/>
    <property type="evidence" value="ECO:0007669"/>
    <property type="project" value="TreeGrafter"/>
</dbReference>
<dbReference type="Gene3D" id="3.40.50.2000">
    <property type="entry name" value="Glycogen Phosphorylase B"/>
    <property type="match status" value="2"/>
</dbReference>
<comment type="similarity">
    <text evidence="1 3">Belongs to the UDP-glycosyltransferase family.</text>
</comment>
<dbReference type="CDD" id="cd03784">
    <property type="entry name" value="GT1_Gtf-like"/>
    <property type="match status" value="1"/>
</dbReference>
<sequence length="451" mass="50551">MSRPHVLVIPYPAQGHVMPLMELSHNMVDRGFKITFVNTESIHKRVVAAMSKNSDYEDFINMVAIPDGVETEEERNDLGKLSNTMIKVMPGHFEKLIKKINESKDGDDKIACVIADQTLGWALEVAEKLSIQRAVFWSSSAVLLALTLHIPRLIEDGIINTEGIPLTNQMIHLSTTMPAMKTGHFVWACFGDSDLQKTIFKLMFDNTPSTKLANYIICNSFYELEPSAFNLVPNLKPIGPLLASSRLAHFWPEDLTCLSWLDQQPAKSVIYVALGSFTVLDKRQFDELALGLELCGQRFLWVVRPDLTNDGTDSYPDGFETRVCSRGRMVGWAPQREVLAHPSVACFLTHCGWNSTLEAISVGVPLLCWPYFADQNLNKEYICEIWKIGLGLKPDENGLISRDEFKTKVVGLLGNEEIKTSAMELKEIAMKNVSSGGASFKNFEDFIEEIK</sequence>
<accession>A0A835IZY8</accession>
<evidence type="ECO:0000256" key="3">
    <source>
        <dbReference type="RuleBase" id="RU003718"/>
    </source>
</evidence>
<dbReference type="SUPFAM" id="SSF53756">
    <property type="entry name" value="UDP-Glycosyltransferase/glycogen phosphorylase"/>
    <property type="match status" value="1"/>
</dbReference>
<organism evidence="5 6">
    <name type="scientific">Coptis chinensis</name>
    <dbReference type="NCBI Taxonomy" id="261450"/>
    <lineage>
        <taxon>Eukaryota</taxon>
        <taxon>Viridiplantae</taxon>
        <taxon>Streptophyta</taxon>
        <taxon>Embryophyta</taxon>
        <taxon>Tracheophyta</taxon>
        <taxon>Spermatophyta</taxon>
        <taxon>Magnoliopsida</taxon>
        <taxon>Ranunculales</taxon>
        <taxon>Ranunculaceae</taxon>
        <taxon>Coptidoideae</taxon>
        <taxon>Coptis</taxon>
    </lineage>
</organism>
<protein>
    <recommendedName>
        <fullName evidence="4">Glycosyltransferase</fullName>
        <ecNumber evidence="4">2.4.1.-</ecNumber>
    </recommendedName>
</protein>
<dbReference type="Pfam" id="PF00201">
    <property type="entry name" value="UDPGT"/>
    <property type="match status" value="1"/>
</dbReference>
<keyword evidence="3" id="KW-0328">Glycosyltransferase</keyword>
<dbReference type="PROSITE" id="PS00375">
    <property type="entry name" value="UDPGT"/>
    <property type="match status" value="1"/>
</dbReference>
<dbReference type="InterPro" id="IPR002213">
    <property type="entry name" value="UDP_glucos_trans"/>
</dbReference>
<gene>
    <name evidence="5" type="ORF">IFM89_026530</name>
</gene>
<dbReference type="GO" id="GO:0080044">
    <property type="term" value="F:quercetin 7-O-glucosyltransferase activity"/>
    <property type="evidence" value="ECO:0007669"/>
    <property type="project" value="TreeGrafter"/>
</dbReference>
<comment type="caution">
    <text evidence="5">The sequence shown here is derived from an EMBL/GenBank/DDBJ whole genome shotgun (WGS) entry which is preliminary data.</text>
</comment>
<keyword evidence="6" id="KW-1185">Reference proteome</keyword>
<dbReference type="FunFam" id="3.40.50.2000:FF:000108">
    <property type="entry name" value="UDP-glycosyltransferase 83A1"/>
    <property type="match status" value="1"/>
</dbReference>
<reference evidence="5 6" key="1">
    <citation type="submission" date="2020-10" db="EMBL/GenBank/DDBJ databases">
        <title>The Coptis chinensis genome and diversification of protoberbering-type alkaloids.</title>
        <authorList>
            <person name="Wang B."/>
            <person name="Shu S."/>
            <person name="Song C."/>
            <person name="Liu Y."/>
        </authorList>
    </citation>
    <scope>NUCLEOTIDE SEQUENCE [LARGE SCALE GENOMIC DNA]</scope>
    <source>
        <strain evidence="5">HL-2020</strain>
        <tissue evidence="5">Leaf</tissue>
    </source>
</reference>
<dbReference type="OrthoDB" id="5835829at2759"/>
<dbReference type="Proteomes" id="UP000631114">
    <property type="component" value="Unassembled WGS sequence"/>
</dbReference>
<dbReference type="FunFam" id="3.40.50.2000:FF:000061">
    <property type="entry name" value="UDP-glycosyltransferase 83A1"/>
    <property type="match status" value="1"/>
</dbReference>
<evidence type="ECO:0000256" key="1">
    <source>
        <dbReference type="ARBA" id="ARBA00009995"/>
    </source>
</evidence>
<dbReference type="AlphaFoldDB" id="A0A835IZY8"/>
<dbReference type="EMBL" id="JADFTS010000001">
    <property type="protein sequence ID" value="KAF9625722.1"/>
    <property type="molecule type" value="Genomic_DNA"/>
</dbReference>
<dbReference type="EC" id="2.4.1.-" evidence="4"/>